<dbReference type="InterPro" id="IPR004294">
    <property type="entry name" value="Carotenoid_Oase"/>
</dbReference>
<dbReference type="AlphaFoldDB" id="A0A2G9HG37"/>
<keyword evidence="6" id="KW-0560">Oxidoreductase</keyword>
<dbReference type="GO" id="GO:0016121">
    <property type="term" value="P:carotene catabolic process"/>
    <property type="evidence" value="ECO:0007669"/>
    <property type="project" value="TreeGrafter"/>
</dbReference>
<comment type="similarity">
    <text evidence="1">Belongs to the carotenoid oxygenase family.</text>
</comment>
<dbReference type="Pfam" id="PF03055">
    <property type="entry name" value="RPE65"/>
    <property type="match status" value="1"/>
</dbReference>
<evidence type="ECO:0000313" key="6">
    <source>
        <dbReference type="EMBL" id="PIN16458.1"/>
    </source>
</evidence>
<evidence type="ECO:0000256" key="2">
    <source>
        <dbReference type="ARBA" id="ARBA00022723"/>
    </source>
</evidence>
<reference evidence="7" key="1">
    <citation type="journal article" date="2018" name="Gigascience">
        <title>Genome assembly of the Pink Ipe (Handroanthus impetiginosus, Bignoniaceae), a highly valued, ecologically keystone Neotropical timber forest tree.</title>
        <authorList>
            <person name="Silva-Junior O.B."/>
            <person name="Grattapaglia D."/>
            <person name="Novaes E."/>
            <person name="Collevatti R.G."/>
        </authorList>
    </citation>
    <scope>NUCLEOTIDE SEQUENCE [LARGE SCALE GENOMIC DNA]</scope>
    <source>
        <strain evidence="7">cv. UFG-1</strain>
    </source>
</reference>
<organism evidence="6 7">
    <name type="scientific">Handroanthus impetiginosus</name>
    <dbReference type="NCBI Taxonomy" id="429701"/>
    <lineage>
        <taxon>Eukaryota</taxon>
        <taxon>Viridiplantae</taxon>
        <taxon>Streptophyta</taxon>
        <taxon>Embryophyta</taxon>
        <taxon>Tracheophyta</taxon>
        <taxon>Spermatophyta</taxon>
        <taxon>Magnoliopsida</taxon>
        <taxon>eudicotyledons</taxon>
        <taxon>Gunneridae</taxon>
        <taxon>Pentapetalae</taxon>
        <taxon>asterids</taxon>
        <taxon>lamiids</taxon>
        <taxon>Lamiales</taxon>
        <taxon>Bignoniaceae</taxon>
        <taxon>Crescentiina</taxon>
        <taxon>Tabebuia alliance</taxon>
        <taxon>Handroanthus</taxon>
    </lineage>
</organism>
<keyword evidence="7" id="KW-1185">Reference proteome</keyword>
<feature type="binding site" evidence="5">
    <location>
        <position position="275"/>
    </location>
    <ligand>
        <name>Fe cation</name>
        <dbReference type="ChEBI" id="CHEBI:24875"/>
        <note>catalytic</note>
    </ligand>
</feature>
<dbReference type="OrthoDB" id="1069523at2759"/>
<evidence type="ECO:0000256" key="4">
    <source>
        <dbReference type="ARBA" id="ARBA00023004"/>
    </source>
</evidence>
<accession>A0A2G9HG37</accession>
<dbReference type="PANTHER" id="PTHR10543">
    <property type="entry name" value="BETA-CAROTENE DIOXYGENASE"/>
    <property type="match status" value="1"/>
</dbReference>
<gene>
    <name evidence="6" type="ORF">CDL12_10892</name>
</gene>
<sequence length="466" mass="52158">MEALSSSFLRKNTPSLDIPLCRTTLGKNPQIKFTVSSFFSRPVKKLITEKFAVKTLTSPRERVVQERKTKTKTSLHEIIFKPLNDFASSLFTDLSLPSFLDPKEVLSCNFAPVDELPPTACDVVEGSLPPCLDRAYIQNGPNPQFMPRGPYHLGDGDGMLHSIKISRGKATFCCLFLRTYKYLLEHDLGYPVFPNALATFLYTKFTADMAMTIARVLTGQLKIFINGFGTANTSLALFGGHLFALIKITSDGDIITIGRHDLHSRKGFLDTMTAHPKIDPDTGEAFAFKNFAIPPFLSFFRIDSNGRKQKDVPILSMKRASLTQDFAATRSSVIFPDIQIVVNPLEAIRGRSMMRVDLHKTPCLGVLPRYAEDESDICWIDVPGLNVLQVVNAWDEDDGDRIVIMATNLLRIEHTLEKTELTRSSMEKIVIDVKAKEVVARYPVSGKNLDFGVINPKYGLKKTRYI</sequence>
<comment type="cofactor">
    <cofactor evidence="5">
        <name>Fe(2+)</name>
        <dbReference type="ChEBI" id="CHEBI:29033"/>
    </cofactor>
    <text evidence="5">Binds 1 Fe(2+) ion per subunit.</text>
</comment>
<dbReference type="EMBL" id="NKXS01001861">
    <property type="protein sequence ID" value="PIN16458.1"/>
    <property type="molecule type" value="Genomic_DNA"/>
</dbReference>
<dbReference type="GO" id="GO:0045549">
    <property type="term" value="F:9-cis-epoxycarotenoid dioxygenase activity"/>
    <property type="evidence" value="ECO:0007669"/>
    <property type="project" value="UniProtKB-EC"/>
</dbReference>
<dbReference type="GO" id="GO:0009570">
    <property type="term" value="C:chloroplast stroma"/>
    <property type="evidence" value="ECO:0007669"/>
    <property type="project" value="TreeGrafter"/>
</dbReference>
<evidence type="ECO:0000256" key="5">
    <source>
        <dbReference type="PIRSR" id="PIRSR604294-1"/>
    </source>
</evidence>
<proteinExistence type="inferred from homology"/>
<dbReference type="EC" id="1.13.11.51" evidence="6"/>
<evidence type="ECO:0000256" key="1">
    <source>
        <dbReference type="ARBA" id="ARBA00006787"/>
    </source>
</evidence>
<evidence type="ECO:0000256" key="3">
    <source>
        <dbReference type="ARBA" id="ARBA00022964"/>
    </source>
</evidence>
<keyword evidence="3 6" id="KW-0223">Dioxygenase</keyword>
<comment type="caution">
    <text evidence="6">The sequence shown here is derived from an EMBL/GenBank/DDBJ whole genome shotgun (WGS) entry which is preliminary data.</text>
</comment>
<keyword evidence="2 5" id="KW-0479">Metal-binding</keyword>
<dbReference type="STRING" id="429701.A0A2G9HG37"/>
<protein>
    <submittedName>
        <fullName evidence="6">9-cis-epoxycarotenoid dioxygenase</fullName>
        <ecNumber evidence="6">1.13.11.51</ecNumber>
    </submittedName>
</protein>
<keyword evidence="4 5" id="KW-0408">Iron</keyword>
<dbReference type="Proteomes" id="UP000231279">
    <property type="component" value="Unassembled WGS sequence"/>
</dbReference>
<dbReference type="GO" id="GO:0046872">
    <property type="term" value="F:metal ion binding"/>
    <property type="evidence" value="ECO:0007669"/>
    <property type="project" value="UniProtKB-KW"/>
</dbReference>
<name>A0A2G9HG37_9LAMI</name>
<evidence type="ECO:0000313" key="7">
    <source>
        <dbReference type="Proteomes" id="UP000231279"/>
    </source>
</evidence>
<dbReference type="PANTHER" id="PTHR10543:SF46">
    <property type="entry name" value="CAROTENOID CLEAVAGE DIOXYGENASE 4, CHLOROPLASTIC-RELATED"/>
    <property type="match status" value="1"/>
</dbReference>